<dbReference type="Proteomes" id="UP000825438">
    <property type="component" value="Chromosome II"/>
</dbReference>
<sequence length="676" mass="77210">MGKTEARVRPRKTVKEHSRKFKTNQVVIGNSRIARIDDTDVGNPQLDLLSQLFLKKKLSGRYSKTLKRQLAENLPLLVGSGYPEVNFEIHLFLSTIVTNYVCSWYTKLGTDNYDFVEEVYSTLCFVTRDLMMRIEHALRGDKSLFLIDDLATILDRHLRETHLEGGEFYFLREAKFQQQNVHRVTKPLTNQEIVEQYLASQHAIFDPHTRPSDTQDQSSDIRILYFRVLAHKLLETTFARSKGKNPLSSEIVRSFVVNLMGDFVLEKLFMKLSSPSFVLQTVVAKVVEVTSEQEKTGSPVSWSGKIQQAYSSFMLFIYAAKMKKQEVLNTEVRGQSWSPFKSPVFSLLNTLTGFPNRLPNLFFVMCMFQTFITSLGVVTAKLNTFVSSYILKWVSSSWVLEDKNLAANLMNLRKLLFEQDNAEQSNQIHSRQELGELLFKNFKALLSNLGCSAEWLSYKEESELDAIASIVNTLSQFEGSCICNDGPDQSKLNQLLIIQALDLIIARLYPELVKPTGVRNTLELFALGNYDSYLRHKSDFLELSPCMAKKLVELTLISACNENEGREVSFEVLMRDYSLKSALEGRYEALEVILMEMIDKNLIIASMDEGKGTVKFLESLSVRDAYNSDRYTLQILEEKEIRKRSVQEARTFLEHYLNTRIVPAQAELKDAGASAQ</sequence>
<reference evidence="2" key="1">
    <citation type="submission" date="2021-06" db="EMBL/GenBank/DDBJ databases">
        <title>Candida auris outbreak in lebanese hospital.</title>
        <authorList>
            <person name="Finianos M."/>
        </authorList>
    </citation>
    <scope>NUCLEOTIDE SEQUENCE</scope>
    <source>
        <strain evidence="2">CA7LBN</strain>
    </source>
</reference>
<dbReference type="EMBL" id="CP076750">
    <property type="protein sequence ID" value="QWW23412.1"/>
    <property type="molecule type" value="Genomic_DNA"/>
</dbReference>
<evidence type="ECO:0000259" key="1">
    <source>
        <dbReference type="SMART" id="SM00313"/>
    </source>
</evidence>
<evidence type="ECO:0000313" key="2">
    <source>
        <dbReference type="EMBL" id="QWW23412.1"/>
    </source>
</evidence>
<dbReference type="Pfam" id="PF02194">
    <property type="entry name" value="PXA"/>
    <property type="match status" value="1"/>
</dbReference>
<organism evidence="2">
    <name type="scientific">Candidozyma auris</name>
    <name type="common">Yeast</name>
    <name type="synonym">Candida auris</name>
    <dbReference type="NCBI Taxonomy" id="498019"/>
    <lineage>
        <taxon>Eukaryota</taxon>
        <taxon>Fungi</taxon>
        <taxon>Dikarya</taxon>
        <taxon>Ascomycota</taxon>
        <taxon>Saccharomycotina</taxon>
        <taxon>Pichiomycetes</taxon>
        <taxon>Metschnikowiaceae</taxon>
        <taxon>Candidozyma</taxon>
    </lineage>
</organism>
<gene>
    <name evidence="2" type="ORF">CA7LBN_002213</name>
</gene>
<feature type="domain" description="PXA" evidence="1">
    <location>
        <begin position="82"/>
        <end position="290"/>
    </location>
</feature>
<proteinExistence type="predicted"/>
<dbReference type="InterPro" id="IPR003114">
    <property type="entry name" value="Phox_assoc"/>
</dbReference>
<name>A0A8F3AHE7_CANAR</name>
<dbReference type="AlphaFoldDB" id="A0A8F3AHE7"/>
<accession>A0A8F3AHE7</accession>
<protein>
    <recommendedName>
        <fullName evidence="1">PXA domain-containing protein</fullName>
    </recommendedName>
</protein>
<dbReference type="SMART" id="SM00313">
    <property type="entry name" value="PXA"/>
    <property type="match status" value="1"/>
</dbReference>